<dbReference type="NCBIfam" id="NF005559">
    <property type="entry name" value="PRK07231.1"/>
    <property type="match status" value="1"/>
</dbReference>
<accession>A0A7W6LMK4</accession>
<sequence length="270" mass="28740">MVANTSRLAHHCAIVTGASSGIGLAIAEGLAAAGCAVAVNYHSHAEAAQELVDRIIDQGGRAIAIQADVSKEADVIRLFDEAAKAFKRVDVLVSNSGIQKDAAIADMSLDDWNAVIDLNLTGQFLCAREAVRRFRGQPMNGRPARSAGVIITMSSVHESIPWAGHINYASAKGGVHMFTRTLAQEVAADGIRVNAIAPGAIRTPINKDAWESDEELSKLLRLIPYGRIGEPEDVAKAAVWLASDEADYITGTTLYVDGGMSLYPEFRNNG</sequence>
<evidence type="ECO:0000256" key="1">
    <source>
        <dbReference type="ARBA" id="ARBA00006484"/>
    </source>
</evidence>
<dbReference type="EC" id="1.1.1.47" evidence="3"/>
<comment type="similarity">
    <text evidence="1">Belongs to the short-chain dehydrogenases/reductases (SDR) family.</text>
</comment>
<dbReference type="AlphaFoldDB" id="A0A7W6LMK4"/>
<proteinExistence type="inferred from homology"/>
<dbReference type="GO" id="GO:0047936">
    <property type="term" value="F:glucose 1-dehydrogenase [NAD(P)+] activity"/>
    <property type="evidence" value="ECO:0007669"/>
    <property type="project" value="UniProtKB-EC"/>
</dbReference>
<evidence type="ECO:0000313" key="3">
    <source>
        <dbReference type="EMBL" id="MBB4146183.1"/>
    </source>
</evidence>
<evidence type="ECO:0000313" key="4">
    <source>
        <dbReference type="Proteomes" id="UP000519897"/>
    </source>
</evidence>
<dbReference type="Pfam" id="PF13561">
    <property type="entry name" value="adh_short_C2"/>
    <property type="match status" value="1"/>
</dbReference>
<keyword evidence="4" id="KW-1185">Reference proteome</keyword>
<dbReference type="CDD" id="cd05358">
    <property type="entry name" value="GlcDH_SDR_c"/>
    <property type="match status" value="1"/>
</dbReference>
<keyword evidence="2 3" id="KW-0560">Oxidoreductase</keyword>
<dbReference type="InterPro" id="IPR020904">
    <property type="entry name" value="Sc_DH/Rdtase_CS"/>
</dbReference>
<dbReference type="PRINTS" id="PR00081">
    <property type="entry name" value="GDHRDH"/>
</dbReference>
<protein>
    <submittedName>
        <fullName evidence="3">Glucose 1-dehydrogenase</fullName>
        <ecNumber evidence="3">1.1.1.47</ecNumber>
    </submittedName>
</protein>
<comment type="caution">
    <text evidence="3">The sequence shown here is derived from an EMBL/GenBank/DDBJ whole genome shotgun (WGS) entry which is preliminary data.</text>
</comment>
<dbReference type="PRINTS" id="PR00080">
    <property type="entry name" value="SDRFAMILY"/>
</dbReference>
<organism evidence="3 4">
    <name type="scientific">Rhizobium rhizoryzae</name>
    <dbReference type="NCBI Taxonomy" id="451876"/>
    <lineage>
        <taxon>Bacteria</taxon>
        <taxon>Pseudomonadati</taxon>
        <taxon>Pseudomonadota</taxon>
        <taxon>Alphaproteobacteria</taxon>
        <taxon>Hyphomicrobiales</taxon>
        <taxon>Rhizobiaceae</taxon>
        <taxon>Rhizobium/Agrobacterium group</taxon>
        <taxon>Rhizobium</taxon>
    </lineage>
</organism>
<dbReference type="FunFam" id="3.40.50.720:FF:000173">
    <property type="entry name" value="3-oxoacyl-[acyl-carrier protein] reductase"/>
    <property type="match status" value="1"/>
</dbReference>
<dbReference type="Gene3D" id="3.40.50.720">
    <property type="entry name" value="NAD(P)-binding Rossmann-like Domain"/>
    <property type="match status" value="1"/>
</dbReference>
<dbReference type="PANTHER" id="PTHR43639">
    <property type="entry name" value="OXIDOREDUCTASE, SHORT-CHAIN DEHYDROGENASE/REDUCTASE FAMILY (AFU_ORTHOLOGUE AFUA_5G02870)"/>
    <property type="match status" value="1"/>
</dbReference>
<dbReference type="PROSITE" id="PS00061">
    <property type="entry name" value="ADH_SHORT"/>
    <property type="match status" value="1"/>
</dbReference>
<gene>
    <name evidence="3" type="ORF">GGQ72_004753</name>
</gene>
<dbReference type="InterPro" id="IPR036291">
    <property type="entry name" value="NAD(P)-bd_dom_sf"/>
</dbReference>
<dbReference type="InterPro" id="IPR002347">
    <property type="entry name" value="SDR_fam"/>
</dbReference>
<dbReference type="NCBIfam" id="NF009466">
    <property type="entry name" value="PRK12826.1-2"/>
    <property type="match status" value="1"/>
</dbReference>
<dbReference type="RefSeq" id="WP_165137360.1">
    <property type="nucleotide sequence ID" value="NZ_CP049251.1"/>
</dbReference>
<evidence type="ECO:0000256" key="2">
    <source>
        <dbReference type="ARBA" id="ARBA00023002"/>
    </source>
</evidence>
<name>A0A7W6LMK4_9HYPH</name>
<dbReference type="SUPFAM" id="SSF51735">
    <property type="entry name" value="NAD(P)-binding Rossmann-fold domains"/>
    <property type="match status" value="1"/>
</dbReference>
<dbReference type="EMBL" id="JACIEC010000021">
    <property type="protein sequence ID" value="MBB4146183.1"/>
    <property type="molecule type" value="Genomic_DNA"/>
</dbReference>
<dbReference type="Proteomes" id="UP000519897">
    <property type="component" value="Unassembled WGS sequence"/>
</dbReference>
<reference evidence="3 4" key="1">
    <citation type="submission" date="2020-08" db="EMBL/GenBank/DDBJ databases">
        <title>Genomic Encyclopedia of Type Strains, Phase IV (KMG-IV): sequencing the most valuable type-strain genomes for metagenomic binning, comparative biology and taxonomic classification.</title>
        <authorList>
            <person name="Goeker M."/>
        </authorList>
    </citation>
    <scope>NUCLEOTIDE SEQUENCE [LARGE SCALE GENOMIC DNA]</scope>
    <source>
        <strain evidence="3 4">DSM 29514</strain>
    </source>
</reference>
<dbReference type="PANTHER" id="PTHR43639:SF1">
    <property type="entry name" value="SHORT-CHAIN DEHYDROGENASE_REDUCTASE FAMILY PROTEIN"/>
    <property type="match status" value="1"/>
</dbReference>